<dbReference type="EMBL" id="UOET01000372">
    <property type="protein sequence ID" value="VAW29479.1"/>
    <property type="molecule type" value="Genomic_DNA"/>
</dbReference>
<feature type="non-terminal residue" evidence="1">
    <location>
        <position position="125"/>
    </location>
</feature>
<protein>
    <recommendedName>
        <fullName evidence="2">AsmA domain-containing protein</fullName>
    </recommendedName>
</protein>
<proteinExistence type="predicted"/>
<evidence type="ECO:0008006" key="2">
    <source>
        <dbReference type="Google" id="ProtNLM"/>
    </source>
</evidence>
<name>A0A3B0UY09_9ZZZZ</name>
<evidence type="ECO:0000313" key="1">
    <source>
        <dbReference type="EMBL" id="VAW29479.1"/>
    </source>
</evidence>
<accession>A0A3B0UY09</accession>
<sequence length="125" mass="14573">MKRKWIIPTLALLFVLLLTGVYISRNHWVAYVLRRTVNGQSAGQITLNFNKVDVAVFSRKLTIYDAALTFKNVHFNKAKGTMLKKAEFQKLALVNISLWDFLRYKQLICRYLIIEQPTFTLGHKQ</sequence>
<organism evidence="1">
    <name type="scientific">hydrothermal vent metagenome</name>
    <dbReference type="NCBI Taxonomy" id="652676"/>
    <lineage>
        <taxon>unclassified sequences</taxon>
        <taxon>metagenomes</taxon>
        <taxon>ecological metagenomes</taxon>
    </lineage>
</organism>
<gene>
    <name evidence="1" type="ORF">MNBD_BACTEROID07-2023</name>
</gene>
<reference evidence="1" key="1">
    <citation type="submission" date="2018-06" db="EMBL/GenBank/DDBJ databases">
        <authorList>
            <person name="Zhirakovskaya E."/>
        </authorList>
    </citation>
    <scope>NUCLEOTIDE SEQUENCE</scope>
</reference>
<dbReference type="AlphaFoldDB" id="A0A3B0UY09"/>